<feature type="domain" description="HTH araC/xylS-type" evidence="9">
    <location>
        <begin position="288"/>
        <end position="386"/>
    </location>
</feature>
<feature type="modified residue" description="4-aspartylphosphate" evidence="8">
    <location>
        <position position="55"/>
    </location>
</feature>
<dbReference type="PANTHER" id="PTHR42713:SF3">
    <property type="entry name" value="TRANSCRIPTIONAL REGULATORY PROTEIN HPTR"/>
    <property type="match status" value="1"/>
</dbReference>
<dbReference type="InterPro" id="IPR009057">
    <property type="entry name" value="Homeodomain-like_sf"/>
</dbReference>
<evidence type="ECO:0000256" key="3">
    <source>
        <dbReference type="ARBA" id="ARBA00022553"/>
    </source>
</evidence>
<evidence type="ECO:0000256" key="2">
    <source>
        <dbReference type="ARBA" id="ARBA00022490"/>
    </source>
</evidence>
<dbReference type="GO" id="GO:0043565">
    <property type="term" value="F:sequence-specific DNA binding"/>
    <property type="evidence" value="ECO:0007669"/>
    <property type="project" value="InterPro"/>
</dbReference>
<dbReference type="Gene3D" id="1.10.10.60">
    <property type="entry name" value="Homeodomain-like"/>
    <property type="match status" value="2"/>
</dbReference>
<evidence type="ECO:0000256" key="1">
    <source>
        <dbReference type="ARBA" id="ARBA00004496"/>
    </source>
</evidence>
<sequence>MWNLLVVDDEPIVRMGLRYMVDWDSLGIVWKAEASSGEEAWSLLDQDDIHIVMTDIRMPGLDGLELSKRIKERRPEIPVIILSSYDTFSYVKEALRIGAADYLHKPTMDENEIGATLRKVVGRLEETLERSAVFAAEDRDAYLLQLLDRFTFPADARLPEQSLLASGYWLTVFRRRDDAVSDTDSDHLRFQSIRHLIEDYVGKDWGGVVFHRSYREVIWIAPDTAKSGHADKTKYLDAVRRKVLEYLNAALIYASSDTHANTEELPDAYMEALLRLPVNEQSDNQIVRRAKAFIDEHLLEDIGLSKVAEAIVVSPGHLSRIFQQQVGETFIDYITRNKLDYAQKLLRSTNRKVYDIAAEVGYANPHYFSKLFKERKGITPLEYRNQ</sequence>
<dbReference type="RefSeq" id="WP_277564223.1">
    <property type="nucleotide sequence ID" value="NZ_JAPDHZ010000002.1"/>
</dbReference>
<comment type="subcellular location">
    <subcellularLocation>
        <location evidence="1">Cytoplasm</location>
    </subcellularLocation>
</comment>
<dbReference type="CDD" id="cd17536">
    <property type="entry name" value="REC_YesN-like"/>
    <property type="match status" value="1"/>
</dbReference>
<dbReference type="PROSITE" id="PS01124">
    <property type="entry name" value="HTH_ARAC_FAMILY_2"/>
    <property type="match status" value="1"/>
</dbReference>
<keyword evidence="7" id="KW-0804">Transcription</keyword>
<dbReference type="GO" id="GO:0005737">
    <property type="term" value="C:cytoplasm"/>
    <property type="evidence" value="ECO:0007669"/>
    <property type="project" value="UniProtKB-SubCell"/>
</dbReference>
<evidence type="ECO:0000256" key="5">
    <source>
        <dbReference type="ARBA" id="ARBA00023015"/>
    </source>
</evidence>
<evidence type="ECO:0000256" key="4">
    <source>
        <dbReference type="ARBA" id="ARBA00023012"/>
    </source>
</evidence>
<dbReference type="Proteomes" id="UP001153387">
    <property type="component" value="Unassembled WGS sequence"/>
</dbReference>
<dbReference type="InterPro" id="IPR051552">
    <property type="entry name" value="HptR"/>
</dbReference>
<dbReference type="Pfam" id="PF12833">
    <property type="entry name" value="HTH_18"/>
    <property type="match status" value="1"/>
</dbReference>
<evidence type="ECO:0000256" key="6">
    <source>
        <dbReference type="ARBA" id="ARBA00023125"/>
    </source>
</evidence>
<dbReference type="PANTHER" id="PTHR42713">
    <property type="entry name" value="HISTIDINE KINASE-RELATED"/>
    <property type="match status" value="1"/>
</dbReference>
<dbReference type="SMART" id="SM00448">
    <property type="entry name" value="REC"/>
    <property type="match status" value="1"/>
</dbReference>
<dbReference type="InterPro" id="IPR020449">
    <property type="entry name" value="Tscrpt_reg_AraC-type_HTH"/>
</dbReference>
<dbReference type="SUPFAM" id="SSF52172">
    <property type="entry name" value="CheY-like"/>
    <property type="match status" value="1"/>
</dbReference>
<dbReference type="PROSITE" id="PS00041">
    <property type="entry name" value="HTH_ARAC_FAMILY_1"/>
    <property type="match status" value="1"/>
</dbReference>
<keyword evidence="3 8" id="KW-0597">Phosphoprotein</keyword>
<dbReference type="Pfam" id="PF00072">
    <property type="entry name" value="Response_reg"/>
    <property type="match status" value="1"/>
</dbReference>
<dbReference type="PROSITE" id="PS50110">
    <property type="entry name" value="RESPONSE_REGULATORY"/>
    <property type="match status" value="1"/>
</dbReference>
<reference evidence="11 12" key="1">
    <citation type="submission" date="2022-10" db="EMBL/GenBank/DDBJ databases">
        <title>Comparative genomic analysis of Cohnella hashimotonis sp. nov., isolated from the International Space Station.</title>
        <authorList>
            <person name="Simpson A."/>
            <person name="Venkateswaran K."/>
        </authorList>
    </citation>
    <scope>NUCLEOTIDE SEQUENCE [LARGE SCALE GENOMIC DNA]</scope>
    <source>
        <strain evidence="11 12">DSM 18997</strain>
    </source>
</reference>
<keyword evidence="2" id="KW-0963">Cytoplasm</keyword>
<dbReference type="Gene3D" id="3.40.50.2300">
    <property type="match status" value="1"/>
</dbReference>
<dbReference type="InterPro" id="IPR011006">
    <property type="entry name" value="CheY-like_superfamily"/>
</dbReference>
<evidence type="ECO:0000313" key="11">
    <source>
        <dbReference type="EMBL" id="MDG0790384.1"/>
    </source>
</evidence>
<keyword evidence="4" id="KW-0902">Two-component regulatory system</keyword>
<dbReference type="GO" id="GO:0000160">
    <property type="term" value="P:phosphorelay signal transduction system"/>
    <property type="evidence" value="ECO:0007669"/>
    <property type="project" value="UniProtKB-KW"/>
</dbReference>
<dbReference type="InterPro" id="IPR018060">
    <property type="entry name" value="HTH_AraC"/>
</dbReference>
<gene>
    <name evidence="11" type="ORF">OMP38_05635</name>
</gene>
<dbReference type="InterPro" id="IPR018062">
    <property type="entry name" value="HTH_AraC-typ_CS"/>
</dbReference>
<feature type="domain" description="Response regulatory" evidence="10">
    <location>
        <begin position="3"/>
        <end position="120"/>
    </location>
</feature>
<evidence type="ECO:0000259" key="9">
    <source>
        <dbReference type="PROSITE" id="PS01124"/>
    </source>
</evidence>
<dbReference type="InterPro" id="IPR001789">
    <property type="entry name" value="Sig_transdc_resp-reg_receiver"/>
</dbReference>
<evidence type="ECO:0000259" key="10">
    <source>
        <dbReference type="PROSITE" id="PS50110"/>
    </source>
</evidence>
<dbReference type="GO" id="GO:0003700">
    <property type="term" value="F:DNA-binding transcription factor activity"/>
    <property type="evidence" value="ECO:0007669"/>
    <property type="project" value="InterPro"/>
</dbReference>
<keyword evidence="5" id="KW-0805">Transcription regulation</keyword>
<protein>
    <submittedName>
        <fullName evidence="11">Response regulator</fullName>
    </submittedName>
</protein>
<dbReference type="AlphaFoldDB" id="A0A9X4QL64"/>
<accession>A0A9X4QL64</accession>
<dbReference type="PRINTS" id="PR00032">
    <property type="entry name" value="HTHARAC"/>
</dbReference>
<comment type="caution">
    <text evidence="11">The sequence shown here is derived from an EMBL/GenBank/DDBJ whole genome shotgun (WGS) entry which is preliminary data.</text>
</comment>
<proteinExistence type="predicted"/>
<organism evidence="11 12">
    <name type="scientific">Cohnella ginsengisoli</name>
    <dbReference type="NCBI Taxonomy" id="425004"/>
    <lineage>
        <taxon>Bacteria</taxon>
        <taxon>Bacillati</taxon>
        <taxon>Bacillota</taxon>
        <taxon>Bacilli</taxon>
        <taxon>Bacillales</taxon>
        <taxon>Paenibacillaceae</taxon>
        <taxon>Cohnella</taxon>
    </lineage>
</organism>
<keyword evidence="12" id="KW-1185">Reference proteome</keyword>
<evidence type="ECO:0000313" key="12">
    <source>
        <dbReference type="Proteomes" id="UP001153387"/>
    </source>
</evidence>
<dbReference type="SUPFAM" id="SSF46689">
    <property type="entry name" value="Homeodomain-like"/>
    <property type="match status" value="2"/>
</dbReference>
<keyword evidence="6" id="KW-0238">DNA-binding</keyword>
<dbReference type="EMBL" id="JAPDHZ010000002">
    <property type="protein sequence ID" value="MDG0790384.1"/>
    <property type="molecule type" value="Genomic_DNA"/>
</dbReference>
<name>A0A9X4QL64_9BACL</name>
<evidence type="ECO:0000256" key="8">
    <source>
        <dbReference type="PROSITE-ProRule" id="PRU00169"/>
    </source>
</evidence>
<dbReference type="SMART" id="SM00342">
    <property type="entry name" value="HTH_ARAC"/>
    <property type="match status" value="1"/>
</dbReference>
<evidence type="ECO:0000256" key="7">
    <source>
        <dbReference type="ARBA" id="ARBA00023163"/>
    </source>
</evidence>